<comment type="function">
    <text evidence="1">May be involved in neurite outgrowth.</text>
</comment>
<dbReference type="Ensembl" id="ENSXCOT00000013820.1">
    <property type="protein sequence ID" value="ENSXCOP00000013652.1"/>
    <property type="gene ID" value="ENSXCOG00000010340.1"/>
</dbReference>
<feature type="compositionally biased region" description="Basic and acidic residues" evidence="2">
    <location>
        <begin position="374"/>
        <end position="393"/>
    </location>
</feature>
<evidence type="ECO:0000256" key="2">
    <source>
        <dbReference type="SAM" id="MobiDB-lite"/>
    </source>
</evidence>
<dbReference type="PANTHER" id="PTHR15718:SF7">
    <property type="entry name" value="G PROTEIN-REGULATED INDUCER OF NEURITE OUTGROWTH 1"/>
    <property type="match status" value="1"/>
</dbReference>
<feature type="compositionally biased region" description="Basic and acidic residues" evidence="2">
    <location>
        <begin position="1"/>
        <end position="22"/>
    </location>
</feature>
<dbReference type="GeneTree" id="ENSGT00940000162796"/>
<organism evidence="4 5">
    <name type="scientific">Xiphophorus couchianus</name>
    <name type="common">Monterrey platyfish</name>
    <dbReference type="NCBI Taxonomy" id="32473"/>
    <lineage>
        <taxon>Eukaryota</taxon>
        <taxon>Metazoa</taxon>
        <taxon>Chordata</taxon>
        <taxon>Craniata</taxon>
        <taxon>Vertebrata</taxon>
        <taxon>Euteleostomi</taxon>
        <taxon>Actinopterygii</taxon>
        <taxon>Neopterygii</taxon>
        <taxon>Teleostei</taxon>
        <taxon>Neoteleostei</taxon>
        <taxon>Acanthomorphata</taxon>
        <taxon>Ovalentaria</taxon>
        <taxon>Atherinomorphae</taxon>
        <taxon>Cyprinodontiformes</taxon>
        <taxon>Poeciliidae</taxon>
        <taxon>Poeciliinae</taxon>
        <taxon>Xiphophorus</taxon>
    </lineage>
</organism>
<proteinExistence type="predicted"/>
<evidence type="ECO:0000313" key="5">
    <source>
        <dbReference type="Proteomes" id="UP000261380"/>
    </source>
</evidence>
<evidence type="ECO:0000256" key="1">
    <source>
        <dbReference type="ARBA" id="ARBA00002358"/>
    </source>
</evidence>
<dbReference type="Pfam" id="PF15235">
    <property type="entry name" value="GRIN_C"/>
    <property type="match status" value="1"/>
</dbReference>
<evidence type="ECO:0000313" key="4">
    <source>
        <dbReference type="Ensembl" id="ENSXCOP00000013652.1"/>
    </source>
</evidence>
<dbReference type="InterPro" id="IPR032745">
    <property type="entry name" value="GRIN_C"/>
</dbReference>
<dbReference type="GO" id="GO:0031175">
    <property type="term" value="P:neuron projection development"/>
    <property type="evidence" value="ECO:0007669"/>
    <property type="project" value="TreeGrafter"/>
</dbReference>
<feature type="compositionally biased region" description="Basic and acidic residues" evidence="2">
    <location>
        <begin position="258"/>
        <end position="275"/>
    </location>
</feature>
<feature type="region of interest" description="Disordered" evidence="2">
    <location>
        <begin position="598"/>
        <end position="652"/>
    </location>
</feature>
<feature type="region of interest" description="Disordered" evidence="2">
    <location>
        <begin position="1"/>
        <end position="102"/>
    </location>
</feature>
<protein>
    <recommendedName>
        <fullName evidence="3">G protein-regulated inducer of neurite outgrowth C-terminal domain-containing protein</fullName>
    </recommendedName>
</protein>
<feature type="region of interest" description="Disordered" evidence="2">
    <location>
        <begin position="238"/>
        <end position="280"/>
    </location>
</feature>
<sequence>MGSLKDEKRALREDRQPCEKTNNEGLSEDSDSSAAAEGCPLRTCQESTASEDCQSKRHMDASSVGNSEKTLKSRDTELCGVDSKSTDPSVFEPVKDSAQPDDMPVTLQTVATQNEATVSTNNQGNGDAEGENVALDKGNGTDVVNIFVPVPSTPDPSDPRSPAPFGQQHMRTQVSLEVAQCCSVATSPMTPPEGDHSFFFPSNFGKHGARPVASAAGTHDEVLQFGQQVEFCSVATSPMTPKTPSSTAFPVLVGRGTGQKEEKTKKEEKQRETGQKKSCATTKCTEELSKNDESLKCAKGLSSYEPVASSTSGLATAVTHSQGTCEDSTQQCKQQKMGSMDQDITILVTHYGNNDEEAESHFQTVEPDMVKIEETEKGEENISSIKSEDRKETASTVAPDHAQDKSSPKQPQKLPGKTNVCTEPDNSEVMAHKGARVDLKDVSVPKSPIPESPAPFGCHNIRTQVSLEVVQCQSVATSPMTPPEGDQAFYFPSSLGKCVGVGTETKDAEMRVGQQVEFRSVATAPMTPRTPVATTFPEIKKEVSIEEKIVEEKEEENREHKDVENLSWDEKGMTWEVYGAVVEVAVLGSAIQKHLEKQVQKQKQLTAMPPPPPLNPAASPLPPEPGCGGSGKRRGQLNKQKKPSLIGSSKARKPLMGPPHCLYSDSVYFVVNWTNFFILLMGSPFHGVLVGPRHDSATFLVVRVQHS</sequence>
<dbReference type="PANTHER" id="PTHR15718">
    <property type="entry name" value="G PROTEIN-REGULATED INDUCER OF NEURITE OUTGROWTH C-TERMINAL DOMAIN-CONTAINING PROTEIN"/>
    <property type="match status" value="1"/>
</dbReference>
<evidence type="ECO:0000259" key="3">
    <source>
        <dbReference type="Pfam" id="PF15235"/>
    </source>
</evidence>
<feature type="compositionally biased region" description="Low complexity" evidence="2">
    <location>
        <begin position="238"/>
        <end position="247"/>
    </location>
</feature>
<dbReference type="GO" id="GO:0005886">
    <property type="term" value="C:plasma membrane"/>
    <property type="evidence" value="ECO:0007669"/>
    <property type="project" value="TreeGrafter"/>
</dbReference>
<name>A0A3B5LRG6_9TELE</name>
<reference evidence="4" key="1">
    <citation type="submission" date="2025-08" db="UniProtKB">
        <authorList>
            <consortium name="Ensembl"/>
        </authorList>
    </citation>
    <scope>IDENTIFICATION</scope>
</reference>
<feature type="domain" description="G protein-regulated inducer of neurite outgrowth C-terminal" evidence="3">
    <location>
        <begin position="524"/>
        <end position="615"/>
    </location>
</feature>
<dbReference type="STRING" id="32473.ENSXCOP00000013652"/>
<accession>A0A3B5LRG6</accession>
<feature type="compositionally biased region" description="Basic residues" evidence="2">
    <location>
        <begin position="631"/>
        <end position="642"/>
    </location>
</feature>
<feature type="compositionally biased region" description="Pro residues" evidence="2">
    <location>
        <begin position="608"/>
        <end position="625"/>
    </location>
</feature>
<reference evidence="4" key="2">
    <citation type="submission" date="2025-09" db="UniProtKB">
        <authorList>
            <consortium name="Ensembl"/>
        </authorList>
    </citation>
    <scope>IDENTIFICATION</scope>
</reference>
<dbReference type="InterPro" id="IPR026646">
    <property type="entry name" value="GPRIN2-like/GPRIN3"/>
</dbReference>
<keyword evidence="5" id="KW-1185">Reference proteome</keyword>
<feature type="region of interest" description="Disordered" evidence="2">
    <location>
        <begin position="374"/>
        <end position="424"/>
    </location>
</feature>
<dbReference type="AlphaFoldDB" id="A0A3B5LRG6"/>
<dbReference type="Proteomes" id="UP000261380">
    <property type="component" value="Unplaced"/>
</dbReference>